<dbReference type="OrthoDB" id="416729at2759"/>
<dbReference type="GO" id="GO:0001682">
    <property type="term" value="P:tRNA 5'-leader removal"/>
    <property type="evidence" value="ECO:0007669"/>
    <property type="project" value="InterPro"/>
</dbReference>
<protein>
    <submittedName>
        <fullName evidence="4">Uncharacterized protein</fullName>
    </submittedName>
</protein>
<dbReference type="Gene3D" id="3.30.110.20">
    <property type="entry name" value="Alba-like domain"/>
    <property type="match status" value="1"/>
</dbReference>
<dbReference type="GO" id="GO:0005655">
    <property type="term" value="C:nucleolar ribonuclease P complex"/>
    <property type="evidence" value="ECO:0007669"/>
    <property type="project" value="InterPro"/>
</dbReference>
<dbReference type="GO" id="GO:0000172">
    <property type="term" value="C:ribonuclease MRP complex"/>
    <property type="evidence" value="ECO:0007669"/>
    <property type="project" value="InterPro"/>
</dbReference>
<dbReference type="PANTHER" id="PTHR15314:SF1">
    <property type="entry name" value="RIBONUCLEASE P PROTEIN SUBUNIT P20"/>
    <property type="match status" value="1"/>
</dbReference>
<keyword evidence="5" id="KW-1185">Reference proteome</keyword>
<sequence length="146" mass="16999">MNDSATSVENKPKEVLNLNEEQKELEKTILRRDNEEYKIIKKLPKRFPSSVNDIYITNKTDFKAQYERCKHLLYSKLNKDKNEPNEIVLHAMGPAINRAINLALRLQKEKNCKTNCYTSTIILEDDLYPLVDSLEISSQHRHISAP</sequence>
<dbReference type="EMBL" id="CAJNOC010000287">
    <property type="protein sequence ID" value="CAF0739351.1"/>
    <property type="molecule type" value="Genomic_DNA"/>
</dbReference>
<evidence type="ECO:0000256" key="2">
    <source>
        <dbReference type="ARBA" id="ARBA00022694"/>
    </source>
</evidence>
<gene>
    <name evidence="4" type="ORF">OXX778_LOCUS3308</name>
</gene>
<evidence type="ECO:0000256" key="3">
    <source>
        <dbReference type="ARBA" id="ARBA00023242"/>
    </source>
</evidence>
<dbReference type="InterPro" id="IPR014612">
    <property type="entry name" value="Pop7/Rpp20"/>
</dbReference>
<dbReference type="GO" id="GO:0003676">
    <property type="term" value="F:nucleic acid binding"/>
    <property type="evidence" value="ECO:0007669"/>
    <property type="project" value="InterPro"/>
</dbReference>
<organism evidence="4 5">
    <name type="scientific">Brachionus calyciflorus</name>
    <dbReference type="NCBI Taxonomy" id="104777"/>
    <lineage>
        <taxon>Eukaryota</taxon>
        <taxon>Metazoa</taxon>
        <taxon>Spiralia</taxon>
        <taxon>Gnathifera</taxon>
        <taxon>Rotifera</taxon>
        <taxon>Eurotatoria</taxon>
        <taxon>Monogononta</taxon>
        <taxon>Pseudotrocha</taxon>
        <taxon>Ploima</taxon>
        <taxon>Brachionidae</taxon>
        <taxon>Brachionus</taxon>
    </lineage>
</organism>
<keyword evidence="2" id="KW-0819">tRNA processing</keyword>
<dbReference type="InterPro" id="IPR036882">
    <property type="entry name" value="Alba-like_dom_sf"/>
</dbReference>
<evidence type="ECO:0000313" key="5">
    <source>
        <dbReference type="Proteomes" id="UP000663879"/>
    </source>
</evidence>
<comment type="caution">
    <text evidence="4">The sequence shown here is derived from an EMBL/GenBank/DDBJ whole genome shotgun (WGS) entry which is preliminary data.</text>
</comment>
<evidence type="ECO:0000313" key="4">
    <source>
        <dbReference type="EMBL" id="CAF0739351.1"/>
    </source>
</evidence>
<dbReference type="Proteomes" id="UP000663879">
    <property type="component" value="Unassembled WGS sequence"/>
</dbReference>
<dbReference type="PANTHER" id="PTHR15314">
    <property type="entry name" value="RIBONUCLEASE P PROTEIN SUBUNIT P20"/>
    <property type="match status" value="1"/>
</dbReference>
<accession>A0A813NK36</accession>
<dbReference type="Pfam" id="PF12328">
    <property type="entry name" value="Rpp20"/>
    <property type="match status" value="1"/>
</dbReference>
<name>A0A813NK36_9BILA</name>
<proteinExistence type="predicted"/>
<comment type="subcellular location">
    <subcellularLocation>
        <location evidence="1">Nucleus</location>
        <location evidence="1">Nucleolus</location>
    </subcellularLocation>
</comment>
<dbReference type="AlphaFoldDB" id="A0A813NK36"/>
<dbReference type="SUPFAM" id="SSF82704">
    <property type="entry name" value="AlbA-like"/>
    <property type="match status" value="1"/>
</dbReference>
<evidence type="ECO:0000256" key="1">
    <source>
        <dbReference type="ARBA" id="ARBA00004604"/>
    </source>
</evidence>
<reference evidence="4" key="1">
    <citation type="submission" date="2021-02" db="EMBL/GenBank/DDBJ databases">
        <authorList>
            <person name="Nowell W R."/>
        </authorList>
    </citation>
    <scope>NUCLEOTIDE SEQUENCE</scope>
    <source>
        <strain evidence="4">Ploen Becks lab</strain>
    </source>
</reference>
<keyword evidence="3" id="KW-0539">Nucleus</keyword>